<dbReference type="Gene3D" id="3.40.50.300">
    <property type="entry name" value="P-loop containing nucleotide triphosphate hydrolases"/>
    <property type="match status" value="2"/>
</dbReference>
<protein>
    <submittedName>
        <fullName evidence="2">Type I restriction endonuclease subunit R</fullName>
    </submittedName>
</protein>
<dbReference type="Pfam" id="PF22679">
    <property type="entry name" value="T1R_D3-like"/>
    <property type="match status" value="1"/>
</dbReference>
<name>A0A5A7ZTD8_STRSA</name>
<dbReference type="SMART" id="SM00487">
    <property type="entry name" value="DEXDc"/>
    <property type="match status" value="1"/>
</dbReference>
<reference evidence="2 3" key="1">
    <citation type="submission" date="2019-06" db="EMBL/GenBank/DDBJ databases">
        <title>Genome sequence and analysis of a MDR-Streptococcus sanguis isolated from throat swab of children with scarlet fever from Hangzhou,China.</title>
        <authorList>
            <person name="Huang Y."/>
            <person name="Xie L."/>
            <person name="Liu W."/>
        </authorList>
    </citation>
    <scope>NUCLEOTIDE SEQUENCE [LARGE SCALE GENOMIC DNA]</scope>
    <source>
        <strain evidence="2 3">S28</strain>
    </source>
</reference>
<evidence type="ECO:0000313" key="3">
    <source>
        <dbReference type="Proteomes" id="UP000324105"/>
    </source>
</evidence>
<dbReference type="InterPro" id="IPR014001">
    <property type="entry name" value="Helicase_ATP-bd"/>
</dbReference>
<dbReference type="PANTHER" id="PTHR42927">
    <property type="entry name" value="HELICASE SUPERFAMILY 1 AND 2 DOMAIN-CONTAINING PROTEIN"/>
    <property type="match status" value="1"/>
</dbReference>
<gene>
    <name evidence="2" type="ORF">FKX92_01195</name>
</gene>
<keyword evidence="2" id="KW-0255">Endonuclease</keyword>
<dbReference type="EMBL" id="VIBR01000001">
    <property type="protein sequence ID" value="KAA0119186.1"/>
    <property type="molecule type" value="Genomic_DNA"/>
</dbReference>
<dbReference type="GO" id="GO:0009035">
    <property type="term" value="F:type I site-specific deoxyribonuclease activity"/>
    <property type="evidence" value="ECO:0007669"/>
    <property type="project" value="UniProtKB-EC"/>
</dbReference>
<feature type="domain" description="Helicase ATP-binding" evidence="1">
    <location>
        <begin position="287"/>
        <end position="503"/>
    </location>
</feature>
<dbReference type="Proteomes" id="UP000324105">
    <property type="component" value="Unassembled WGS sequence"/>
</dbReference>
<dbReference type="PANTHER" id="PTHR42927:SF1">
    <property type="entry name" value="HELICASE SUPERFAMILY 1 AND 2 DOMAIN-CONTAINING PROTEIN"/>
    <property type="match status" value="1"/>
</dbReference>
<dbReference type="Gene3D" id="3.90.1570.50">
    <property type="match status" value="1"/>
</dbReference>
<dbReference type="InterPro" id="IPR027417">
    <property type="entry name" value="P-loop_NTPase"/>
</dbReference>
<dbReference type="InterPro" id="IPR040980">
    <property type="entry name" value="SWI2_SNF2"/>
</dbReference>
<keyword evidence="2" id="KW-0378">Hydrolase</keyword>
<dbReference type="Pfam" id="PF18766">
    <property type="entry name" value="SWI2_SNF2"/>
    <property type="match status" value="1"/>
</dbReference>
<dbReference type="PROSITE" id="PS51192">
    <property type="entry name" value="HELICASE_ATP_BIND_1"/>
    <property type="match status" value="1"/>
</dbReference>
<evidence type="ECO:0000259" key="1">
    <source>
        <dbReference type="PROSITE" id="PS51192"/>
    </source>
</evidence>
<dbReference type="RefSeq" id="WP_149565276.1">
    <property type="nucleotide sequence ID" value="NZ_VIBR01000001.1"/>
</dbReference>
<dbReference type="SUPFAM" id="SSF52540">
    <property type="entry name" value="P-loop containing nucleoside triphosphate hydrolases"/>
    <property type="match status" value="1"/>
</dbReference>
<dbReference type="GO" id="GO:0009307">
    <property type="term" value="P:DNA restriction-modification system"/>
    <property type="evidence" value="ECO:0007669"/>
    <property type="project" value="UniProtKB-KW"/>
</dbReference>
<organism evidence="2 3">
    <name type="scientific">Streptococcus sanguinis</name>
    <dbReference type="NCBI Taxonomy" id="1305"/>
    <lineage>
        <taxon>Bacteria</taxon>
        <taxon>Bacillati</taxon>
        <taxon>Bacillota</taxon>
        <taxon>Bacilli</taxon>
        <taxon>Lactobacillales</taxon>
        <taxon>Streptococcaceae</taxon>
        <taxon>Streptococcus</taxon>
    </lineage>
</organism>
<dbReference type="AlphaFoldDB" id="A0A5A7ZTD8"/>
<keyword evidence="2" id="KW-0540">Nuclease</keyword>
<dbReference type="Pfam" id="PF04313">
    <property type="entry name" value="HSDR_N"/>
    <property type="match status" value="1"/>
</dbReference>
<accession>A0A5A7ZTD8</accession>
<evidence type="ECO:0000313" key="2">
    <source>
        <dbReference type="EMBL" id="KAA0119186.1"/>
    </source>
</evidence>
<dbReference type="InterPro" id="IPR055180">
    <property type="entry name" value="HsdR_RecA-like_helicase_dom_2"/>
</dbReference>
<sequence length="1000" mass="116030">MDTSERRFEEEIEYSLLNIGEEKDRYIKGNPQNYNRELAMDTGAVIDFIKSTQSKEWTLLTKRHGALVEQNFLKRLDNELKRRGMIDVLRHGIDDTGVSFKLSYFKPGSTMNKSAIESYDMNRLMITRQVHYSLDNNNSLDTVIFLNGLPIITIELKNQLTGQNVQNAIAQYKSDRNPKEKIFAFKQRALVHFAVDTDEIYMTTKLDGQDTFFLPFNRGWNDGAGNPPVDGDYKTSYLWKDILQKDSLMDIIQRFIQIKKDENTGKETLIFPRFHQLKVVRRLVKDVYENGSGKNYLIQHSAGSGKSNSIAWLAHHLSNLHDKENKPVFNSVIVITDRRVLDKQLQRDIYNMEHKQGVVTKVDKNSKQLTKALENGDKIIICTLQKFPFVDVSNISTKDKRFAIIVDEAHSSQTGKSSEKLRETLADISTKGEDYIEEKLHAFAEYEAKLEKDSEEAEIDEAISNEMKTHGVQPNLSFFAFTATPKQKTLEIFGERDDSGKPGPYDKYSMKQAIEEGFIFDVLQNYTTYKTYFQLGKKVKDDPEYEKSKANKALGRYMSLHPHNLRQKTEIIVEHFRNNVQHLIGGKAKAMLVTGSRLHAVRYYFEFQKYIQEKQYGDLGILVAFSGAVKDSITGEIKEYTEESLNKFPENELPEKFDTEEYQILLVAEKYQTGFDQPLLHTMYVDKKLSGVKAVQTLSRINRMCKGKTDTFVLDFVNEKEDIQKAFQDYYVSTTVSETTDPNIIYDIKNFLDSFMLYEDKDINNLAKIFFKLKKTEKQMDLGRLNSYIDPSVEKYMDLDKEERLDFKNALNKYVRLYSFLTHIIQLEDAKLHKFYAFGKLLLRKLPRESGEKFPNLTNDVELQYYRIQKQYEGKIELEVEEGVLNNPTSGTGMPVEDEKENLSKIINDLNSRLGTNFTEIDKVLEQIVEDMSKDAEMVIRAKNPLDLFKIVYDDKVMGVVLSRMTKNQEFCEKYLEDEDFRIEIDKILLPLVYNRLAEK</sequence>
<comment type="caution">
    <text evidence="2">The sequence shown here is derived from an EMBL/GenBank/DDBJ whole genome shotgun (WGS) entry which is preliminary data.</text>
</comment>
<proteinExistence type="predicted"/>
<dbReference type="GO" id="GO:0005524">
    <property type="term" value="F:ATP binding"/>
    <property type="evidence" value="ECO:0007669"/>
    <property type="project" value="UniProtKB-KW"/>
</dbReference>
<dbReference type="InterPro" id="IPR007409">
    <property type="entry name" value="Restrct_endonuc_type1_HsdR_N"/>
</dbReference>
<dbReference type="GO" id="GO:0003677">
    <property type="term" value="F:DNA binding"/>
    <property type="evidence" value="ECO:0007669"/>
    <property type="project" value="UniProtKB-KW"/>
</dbReference>